<protein>
    <submittedName>
        <fullName evidence="1">Uncharacterized protein</fullName>
    </submittedName>
</protein>
<organism evidence="1 2">
    <name type="scientific">Polyplax serrata</name>
    <name type="common">Common mouse louse</name>
    <dbReference type="NCBI Taxonomy" id="468196"/>
    <lineage>
        <taxon>Eukaryota</taxon>
        <taxon>Metazoa</taxon>
        <taxon>Ecdysozoa</taxon>
        <taxon>Arthropoda</taxon>
        <taxon>Hexapoda</taxon>
        <taxon>Insecta</taxon>
        <taxon>Pterygota</taxon>
        <taxon>Neoptera</taxon>
        <taxon>Paraneoptera</taxon>
        <taxon>Psocodea</taxon>
        <taxon>Troctomorpha</taxon>
        <taxon>Phthiraptera</taxon>
        <taxon>Anoplura</taxon>
        <taxon>Polyplacidae</taxon>
        <taxon>Polyplax</taxon>
    </lineage>
</organism>
<gene>
    <name evidence="1" type="ORF">RUM43_000330</name>
</gene>
<reference evidence="1 2" key="1">
    <citation type="submission" date="2023-10" db="EMBL/GenBank/DDBJ databases">
        <title>Genomes of two closely related lineages of the louse Polyplax serrata with different host specificities.</title>
        <authorList>
            <person name="Martinu J."/>
            <person name="Tarabai H."/>
            <person name="Stefka J."/>
            <person name="Hypsa V."/>
        </authorList>
    </citation>
    <scope>NUCLEOTIDE SEQUENCE [LARGE SCALE GENOMIC DNA]</scope>
    <source>
        <strain evidence="1">HR10_N</strain>
    </source>
</reference>
<sequence>MMPIKEILALKPIIPGPPVLVIDEKTIRETSDAGPVCGCQEKYNMIQEYKPFLPGGVNPYQRRKIPDDPSLVLSWQKIKLGSDGPLLDKPIPKIKSQMSEKDKKIIEESSEELMFVTPPRYNETYYQRKMMECPRDHYNDCDCPEK</sequence>
<name>A0AAN8XNW0_POLSC</name>
<proteinExistence type="predicted"/>
<evidence type="ECO:0000313" key="1">
    <source>
        <dbReference type="EMBL" id="KAK6644065.1"/>
    </source>
</evidence>
<dbReference type="AlphaFoldDB" id="A0AAN8XNW0"/>
<dbReference type="Proteomes" id="UP001372834">
    <property type="component" value="Unassembled WGS sequence"/>
</dbReference>
<evidence type="ECO:0000313" key="2">
    <source>
        <dbReference type="Proteomes" id="UP001372834"/>
    </source>
</evidence>
<comment type="caution">
    <text evidence="1">The sequence shown here is derived from an EMBL/GenBank/DDBJ whole genome shotgun (WGS) entry which is preliminary data.</text>
</comment>
<dbReference type="EMBL" id="JAWJWE010000001">
    <property type="protein sequence ID" value="KAK6644065.1"/>
    <property type="molecule type" value="Genomic_DNA"/>
</dbReference>
<accession>A0AAN8XNW0</accession>